<name>A0A3B1JFZ4_ASTMX</name>
<keyword evidence="14" id="KW-1185">Reference proteome</keyword>
<dbReference type="Bgee" id="ENSAMXG00000041201">
    <property type="expression patterns" value="Expressed in intestine and 3 other cell types or tissues"/>
</dbReference>
<dbReference type="Pfam" id="PF00067">
    <property type="entry name" value="p450"/>
    <property type="match status" value="1"/>
</dbReference>
<dbReference type="Ensembl" id="ENSAMXT00000056230.1">
    <property type="protein sequence ID" value="ENSAMXP00000040651.1"/>
    <property type="gene ID" value="ENSAMXG00000041201.1"/>
</dbReference>
<dbReference type="InterPro" id="IPR002401">
    <property type="entry name" value="Cyt_P450_E_grp-I"/>
</dbReference>
<comment type="cofactor">
    <cofactor evidence="1 10">
        <name>heme</name>
        <dbReference type="ChEBI" id="CHEBI:30413"/>
    </cofactor>
</comment>
<evidence type="ECO:0000256" key="11">
    <source>
        <dbReference type="RuleBase" id="RU000461"/>
    </source>
</evidence>
<evidence type="ECO:0000256" key="7">
    <source>
        <dbReference type="ARBA" id="ARBA00023004"/>
    </source>
</evidence>
<protein>
    <submittedName>
        <fullName evidence="13">Cytochrome P450 2B4-like</fullName>
    </submittedName>
</protein>
<evidence type="ECO:0000313" key="13">
    <source>
        <dbReference type="Ensembl" id="ENSAMXP00000040651.1"/>
    </source>
</evidence>
<keyword evidence="5 10" id="KW-0479">Metal-binding</keyword>
<dbReference type="InterPro" id="IPR036396">
    <property type="entry name" value="Cyt_P450_sf"/>
</dbReference>
<evidence type="ECO:0000256" key="10">
    <source>
        <dbReference type="PIRSR" id="PIRSR602401-1"/>
    </source>
</evidence>
<reference evidence="14" key="1">
    <citation type="submission" date="2013-03" db="EMBL/GenBank/DDBJ databases">
        <authorList>
            <person name="Jeffery W."/>
            <person name="Warren W."/>
            <person name="Wilson R.K."/>
        </authorList>
    </citation>
    <scope>NUCLEOTIDE SEQUENCE</scope>
    <source>
        <strain evidence="14">female</strain>
    </source>
</reference>
<dbReference type="CDD" id="cd11026">
    <property type="entry name" value="CYP2"/>
    <property type="match status" value="1"/>
</dbReference>
<dbReference type="Gene3D" id="1.10.630.10">
    <property type="entry name" value="Cytochrome P450"/>
    <property type="match status" value="1"/>
</dbReference>
<dbReference type="GO" id="GO:0005737">
    <property type="term" value="C:cytoplasm"/>
    <property type="evidence" value="ECO:0007669"/>
    <property type="project" value="TreeGrafter"/>
</dbReference>
<dbReference type="FunFam" id="1.10.630.10:FF:000004">
    <property type="entry name" value="cytochrome P450 2D15 isoform X1"/>
    <property type="match status" value="1"/>
</dbReference>
<comment type="similarity">
    <text evidence="3 11">Belongs to the cytochrome P450 family.</text>
</comment>
<dbReference type="PRINTS" id="PR00463">
    <property type="entry name" value="EP450I"/>
</dbReference>
<dbReference type="InterPro" id="IPR050182">
    <property type="entry name" value="Cytochrome_P450_fam2"/>
</dbReference>
<dbReference type="PRINTS" id="PR00385">
    <property type="entry name" value="P450"/>
</dbReference>
<evidence type="ECO:0000256" key="6">
    <source>
        <dbReference type="ARBA" id="ARBA00023002"/>
    </source>
</evidence>
<accession>A0A3B1JFZ4</accession>
<evidence type="ECO:0000313" key="14">
    <source>
        <dbReference type="Proteomes" id="UP000018467"/>
    </source>
</evidence>
<organism evidence="13 14">
    <name type="scientific">Astyanax mexicanus</name>
    <name type="common">Blind cave fish</name>
    <name type="synonym">Astyanax fasciatus mexicanus</name>
    <dbReference type="NCBI Taxonomy" id="7994"/>
    <lineage>
        <taxon>Eukaryota</taxon>
        <taxon>Metazoa</taxon>
        <taxon>Chordata</taxon>
        <taxon>Craniata</taxon>
        <taxon>Vertebrata</taxon>
        <taxon>Euteleostomi</taxon>
        <taxon>Actinopterygii</taxon>
        <taxon>Neopterygii</taxon>
        <taxon>Teleostei</taxon>
        <taxon>Ostariophysi</taxon>
        <taxon>Characiformes</taxon>
        <taxon>Characoidei</taxon>
        <taxon>Acestrorhamphidae</taxon>
        <taxon>Acestrorhamphinae</taxon>
        <taxon>Astyanax</taxon>
    </lineage>
</organism>
<keyword evidence="7 10" id="KW-0408">Iron</keyword>
<keyword evidence="12" id="KW-1133">Transmembrane helix</keyword>
<reference evidence="13" key="4">
    <citation type="submission" date="2025-09" db="UniProtKB">
        <authorList>
            <consortium name="Ensembl"/>
        </authorList>
    </citation>
    <scope>IDENTIFICATION</scope>
</reference>
<keyword evidence="12" id="KW-0812">Transmembrane</keyword>
<dbReference type="GO" id="GO:0016020">
    <property type="term" value="C:membrane"/>
    <property type="evidence" value="ECO:0007669"/>
    <property type="project" value="UniProtKB-SubCell"/>
</dbReference>
<keyword evidence="8 11" id="KW-0503">Monooxygenase</keyword>
<dbReference type="GeneTree" id="ENSGT00950000182879"/>
<evidence type="ECO:0000256" key="1">
    <source>
        <dbReference type="ARBA" id="ARBA00001971"/>
    </source>
</evidence>
<dbReference type="GO" id="GO:0006805">
    <property type="term" value="P:xenobiotic metabolic process"/>
    <property type="evidence" value="ECO:0007669"/>
    <property type="project" value="TreeGrafter"/>
</dbReference>
<evidence type="ECO:0000256" key="9">
    <source>
        <dbReference type="ARBA" id="ARBA00023136"/>
    </source>
</evidence>
<proteinExistence type="inferred from homology"/>
<keyword evidence="6 11" id="KW-0560">Oxidoreductase</keyword>
<feature type="binding site" description="axial binding residue" evidence="10">
    <location>
        <position position="444"/>
    </location>
    <ligand>
        <name>heme</name>
        <dbReference type="ChEBI" id="CHEBI:30413"/>
    </ligand>
    <ligandPart>
        <name>Fe</name>
        <dbReference type="ChEBI" id="CHEBI:18248"/>
    </ligandPart>
</feature>
<dbReference type="FunCoup" id="A0A3B1JFZ4">
    <property type="interactions" value="76"/>
</dbReference>
<dbReference type="GO" id="GO:0016712">
    <property type="term" value="F:oxidoreductase activity, acting on paired donors, with incorporation or reduction of molecular oxygen, reduced flavin or flavoprotein as one donor, and incorporation of one atom of oxygen"/>
    <property type="evidence" value="ECO:0007669"/>
    <property type="project" value="TreeGrafter"/>
</dbReference>
<keyword evidence="9 12" id="KW-0472">Membrane</keyword>
<feature type="transmembrane region" description="Helical" evidence="12">
    <location>
        <begin position="12"/>
        <end position="30"/>
    </location>
</feature>
<reference evidence="13" key="3">
    <citation type="submission" date="2025-08" db="UniProtKB">
        <authorList>
            <consortium name="Ensembl"/>
        </authorList>
    </citation>
    <scope>IDENTIFICATION</scope>
</reference>
<evidence type="ECO:0000256" key="4">
    <source>
        <dbReference type="ARBA" id="ARBA00022617"/>
    </source>
</evidence>
<sequence length="502" mass="57374">MESILRYLDWTSVGLALVGGLVSLVLLEIFRLNSFISRSPPGPKPMLFVGNLPQFMKEKMNFIRSMPKYGEMCSLYLGRKPTIVLNTAQIAKEVFVQNGTFFSGRPDIPIIQWVNNKGHGIIMAPYGHSWRQQRRFALHTMRDFGLGKKSVEERVAEEARYLIKEMLKQEGKPFYPIHPIMNAVSNIICSIVFGDRFDYDDKRFAKLLEIINENIRFAGSPVAQIFNLVPIIKHFPGPHHKIQNNAMSLQGFILDMVEEHRKTLDPENPRDFIDAYLVEMIKQQSNEDSSFHNNTMLRSTSDLFIAGTETTANTLRWGLIYMMEHPDVQERCHEEIVRVLGFDRFPSMDDRAQLPFTHATVHEIQRCADIVPLGVVHTTTQPTKLRGYNIPAGTDIMPNLTAILTDKEHWKYPKTFNPENFLDEKGQFCKNDSFLPFSLGPRVCLGETLARTELFIFFTSLIQRLKFSWPAGAPPPNMDGVVGIVRSNLPFNTICHCRGTTH</sequence>
<evidence type="ECO:0000256" key="3">
    <source>
        <dbReference type="ARBA" id="ARBA00010617"/>
    </source>
</evidence>
<dbReference type="InterPro" id="IPR001128">
    <property type="entry name" value="Cyt_P450"/>
</dbReference>
<evidence type="ECO:0000256" key="2">
    <source>
        <dbReference type="ARBA" id="ARBA00004370"/>
    </source>
</evidence>
<evidence type="ECO:0000256" key="8">
    <source>
        <dbReference type="ARBA" id="ARBA00023033"/>
    </source>
</evidence>
<dbReference type="PROSITE" id="PS00086">
    <property type="entry name" value="CYTOCHROME_P450"/>
    <property type="match status" value="1"/>
</dbReference>
<dbReference type="GO" id="GO:0020037">
    <property type="term" value="F:heme binding"/>
    <property type="evidence" value="ECO:0007669"/>
    <property type="project" value="InterPro"/>
</dbReference>
<dbReference type="Proteomes" id="UP000018467">
    <property type="component" value="Unassembled WGS sequence"/>
</dbReference>
<dbReference type="InterPro" id="IPR017972">
    <property type="entry name" value="Cyt_P450_CS"/>
</dbReference>
<dbReference type="STRING" id="7994.ENSAMXP00000040651"/>
<reference evidence="14" key="2">
    <citation type="journal article" date="2014" name="Nat. Commun.">
        <title>The cavefish genome reveals candidate genes for eye loss.</title>
        <authorList>
            <person name="McGaugh S.E."/>
            <person name="Gross J.B."/>
            <person name="Aken B."/>
            <person name="Blin M."/>
            <person name="Borowsky R."/>
            <person name="Chalopin D."/>
            <person name="Hinaux H."/>
            <person name="Jeffery W.R."/>
            <person name="Keene A."/>
            <person name="Ma L."/>
            <person name="Minx P."/>
            <person name="Murphy D."/>
            <person name="O'Quin K.E."/>
            <person name="Retaux S."/>
            <person name="Rohner N."/>
            <person name="Searle S.M."/>
            <person name="Stahl B.A."/>
            <person name="Tabin C."/>
            <person name="Volff J.N."/>
            <person name="Yoshizawa M."/>
            <person name="Warren W.C."/>
        </authorList>
    </citation>
    <scope>NUCLEOTIDE SEQUENCE [LARGE SCALE GENOMIC DNA]</scope>
    <source>
        <strain evidence="14">female</strain>
    </source>
</reference>
<evidence type="ECO:0000256" key="12">
    <source>
        <dbReference type="SAM" id="Phobius"/>
    </source>
</evidence>
<dbReference type="GO" id="GO:0005506">
    <property type="term" value="F:iron ion binding"/>
    <property type="evidence" value="ECO:0007669"/>
    <property type="project" value="InterPro"/>
</dbReference>
<evidence type="ECO:0000256" key="5">
    <source>
        <dbReference type="ARBA" id="ARBA00022723"/>
    </source>
</evidence>
<keyword evidence="4 10" id="KW-0349">Heme</keyword>
<dbReference type="GO" id="GO:0006082">
    <property type="term" value="P:organic acid metabolic process"/>
    <property type="evidence" value="ECO:0007669"/>
    <property type="project" value="TreeGrafter"/>
</dbReference>
<dbReference type="PANTHER" id="PTHR24300:SF326">
    <property type="entry name" value="CYTOCHROME P450-RELATED"/>
    <property type="match status" value="1"/>
</dbReference>
<dbReference type="InParanoid" id="A0A3B1JFZ4"/>
<dbReference type="PANTHER" id="PTHR24300">
    <property type="entry name" value="CYTOCHROME P450 508A4-RELATED"/>
    <property type="match status" value="1"/>
</dbReference>
<dbReference type="SUPFAM" id="SSF48264">
    <property type="entry name" value="Cytochrome P450"/>
    <property type="match status" value="1"/>
</dbReference>
<comment type="subcellular location">
    <subcellularLocation>
        <location evidence="2">Membrane</location>
    </subcellularLocation>
</comment>
<dbReference type="AlphaFoldDB" id="A0A3B1JFZ4"/>